<evidence type="ECO:0000313" key="2">
    <source>
        <dbReference type="Proteomes" id="UP001359559"/>
    </source>
</evidence>
<dbReference type="EMBL" id="JAYKXN010000007">
    <property type="protein sequence ID" value="KAK7270787.1"/>
    <property type="molecule type" value="Genomic_DNA"/>
</dbReference>
<protein>
    <submittedName>
        <fullName evidence="1">Uncharacterized protein</fullName>
    </submittedName>
</protein>
<proteinExistence type="predicted"/>
<accession>A0AAN9I904</accession>
<sequence>MFLLSSSTLYAPPYSLFPSTSSNLLNSPHSLTFLHLYNSSNTLHPLYLLIHFLVSTFSASSSLNRGSGVTTLYG</sequence>
<keyword evidence="2" id="KW-1185">Reference proteome</keyword>
<organism evidence="1 2">
    <name type="scientific">Clitoria ternatea</name>
    <name type="common">Butterfly pea</name>
    <dbReference type="NCBI Taxonomy" id="43366"/>
    <lineage>
        <taxon>Eukaryota</taxon>
        <taxon>Viridiplantae</taxon>
        <taxon>Streptophyta</taxon>
        <taxon>Embryophyta</taxon>
        <taxon>Tracheophyta</taxon>
        <taxon>Spermatophyta</taxon>
        <taxon>Magnoliopsida</taxon>
        <taxon>eudicotyledons</taxon>
        <taxon>Gunneridae</taxon>
        <taxon>Pentapetalae</taxon>
        <taxon>rosids</taxon>
        <taxon>fabids</taxon>
        <taxon>Fabales</taxon>
        <taxon>Fabaceae</taxon>
        <taxon>Papilionoideae</taxon>
        <taxon>50 kb inversion clade</taxon>
        <taxon>NPAAA clade</taxon>
        <taxon>indigoferoid/millettioid clade</taxon>
        <taxon>Phaseoleae</taxon>
        <taxon>Clitoria</taxon>
    </lineage>
</organism>
<comment type="caution">
    <text evidence="1">The sequence shown here is derived from an EMBL/GenBank/DDBJ whole genome shotgun (WGS) entry which is preliminary data.</text>
</comment>
<evidence type="ECO:0000313" key="1">
    <source>
        <dbReference type="EMBL" id="KAK7270787.1"/>
    </source>
</evidence>
<dbReference type="AlphaFoldDB" id="A0AAN9I904"/>
<dbReference type="Proteomes" id="UP001359559">
    <property type="component" value="Unassembled WGS sequence"/>
</dbReference>
<reference evidence="1 2" key="1">
    <citation type="submission" date="2024-01" db="EMBL/GenBank/DDBJ databases">
        <title>The genomes of 5 underutilized Papilionoideae crops provide insights into root nodulation and disease resistance.</title>
        <authorList>
            <person name="Yuan L."/>
        </authorList>
    </citation>
    <scope>NUCLEOTIDE SEQUENCE [LARGE SCALE GENOMIC DNA]</scope>
    <source>
        <strain evidence="1">LY-2023</strain>
        <tissue evidence="1">Leaf</tissue>
    </source>
</reference>
<name>A0AAN9I904_CLITE</name>
<gene>
    <name evidence="1" type="ORF">RJT34_26209</name>
</gene>